<gene>
    <name evidence="1" type="ORF">POVWA1_043570</name>
    <name evidence="2" type="ORF">POVWA2_042040</name>
</gene>
<evidence type="ECO:0000313" key="1">
    <source>
        <dbReference type="EMBL" id="SBT41242.1"/>
    </source>
</evidence>
<evidence type="ECO:0000313" key="2">
    <source>
        <dbReference type="EMBL" id="SBT41521.1"/>
    </source>
</evidence>
<dbReference type="EMBL" id="FLRE01000158">
    <property type="protein sequence ID" value="SBT41521.1"/>
    <property type="molecule type" value="Genomic_DNA"/>
</dbReference>
<dbReference type="EMBL" id="FLRD01000119">
    <property type="protein sequence ID" value="SBT41242.1"/>
    <property type="molecule type" value="Genomic_DNA"/>
</dbReference>
<keyword evidence="4" id="KW-1185">Reference proteome</keyword>
<reference evidence="1" key="2">
    <citation type="submission" date="2016-05" db="EMBL/GenBank/DDBJ databases">
        <authorList>
            <person name="Lavstsen T."/>
            <person name="Jespersen J.S."/>
        </authorList>
    </citation>
    <scope>NUCLEOTIDE SEQUENCE [LARGE SCALE GENOMIC DNA]</scope>
</reference>
<reference evidence="3 4" key="1">
    <citation type="submission" date="2016-05" db="EMBL/GenBank/DDBJ databases">
        <authorList>
            <person name="Naeem Raeece"/>
        </authorList>
    </citation>
    <scope>NUCLEOTIDE SEQUENCE [LARGE SCALE GENOMIC DNA]</scope>
</reference>
<evidence type="ECO:0000313" key="4">
    <source>
        <dbReference type="Proteomes" id="UP000078555"/>
    </source>
</evidence>
<protein>
    <submittedName>
        <fullName evidence="1">Uncharacterized protein</fullName>
    </submittedName>
</protein>
<dbReference type="AlphaFoldDB" id="A0A1A8ZBJ2"/>
<dbReference type="Proteomes" id="UP000078550">
    <property type="component" value="Unassembled WGS sequence"/>
</dbReference>
<dbReference type="Proteomes" id="UP000078555">
    <property type="component" value="Unassembled WGS sequence"/>
</dbReference>
<sequence>MGSIDADELIFEECECEDTQKENKIKIANGLVKNYCLLKELNLLSVIQDEEKNKRTNFNKKNVITYDVENIIYANKYIMDFLQLKEQNVIKIKKEQEEKEEERRKTICKFHEKDILNENDMANIMHTLNENELNLSVYEKNIMNCDELSNFRVFNDVLLVKHIDMPTEEENEYTTLKIREILKSLIKNYNNSLNLIKIQQNVINDMIFYTHNLLMNNKKLTEKNENLIKLNSLNMELKSKLSNNTVNEIKLPITDQENISSLLKTQVDLYRKHINHLYDENNDLKKYLSSYNGEKNSSNS</sequence>
<accession>A0A1A8ZBJ2</accession>
<proteinExistence type="predicted"/>
<name>A0A1A8ZBJ2_PLAOA</name>
<evidence type="ECO:0000313" key="3">
    <source>
        <dbReference type="Proteomes" id="UP000078550"/>
    </source>
</evidence>
<organism evidence="1 4">
    <name type="scientific">Plasmodium ovale wallikeri</name>
    <dbReference type="NCBI Taxonomy" id="864142"/>
    <lineage>
        <taxon>Eukaryota</taxon>
        <taxon>Sar</taxon>
        <taxon>Alveolata</taxon>
        <taxon>Apicomplexa</taxon>
        <taxon>Aconoidasida</taxon>
        <taxon>Haemosporida</taxon>
        <taxon>Plasmodiidae</taxon>
        <taxon>Plasmodium</taxon>
        <taxon>Plasmodium (Plasmodium)</taxon>
    </lineage>
</organism>